<dbReference type="Pfam" id="PF19650">
    <property type="entry name" value="DUF6153"/>
    <property type="match status" value="1"/>
</dbReference>
<organism evidence="2 3">
    <name type="scientific">Kribbella alba</name>
    <dbReference type="NCBI Taxonomy" id="190197"/>
    <lineage>
        <taxon>Bacteria</taxon>
        <taxon>Bacillati</taxon>
        <taxon>Actinomycetota</taxon>
        <taxon>Actinomycetes</taxon>
        <taxon>Propionibacteriales</taxon>
        <taxon>Kribbellaceae</taxon>
        <taxon>Kribbella</taxon>
    </lineage>
</organism>
<accession>A0ABN2FJ14</accession>
<dbReference type="Proteomes" id="UP001501319">
    <property type="component" value="Unassembled WGS sequence"/>
</dbReference>
<feature type="transmembrane region" description="Helical" evidence="1">
    <location>
        <begin position="51"/>
        <end position="73"/>
    </location>
</feature>
<keyword evidence="3" id="KW-1185">Reference proteome</keyword>
<keyword evidence="1" id="KW-1133">Transmembrane helix</keyword>
<evidence type="ECO:0000313" key="3">
    <source>
        <dbReference type="Proteomes" id="UP001501319"/>
    </source>
</evidence>
<dbReference type="EMBL" id="BAAANE010000007">
    <property type="protein sequence ID" value="GAA1648163.1"/>
    <property type="molecule type" value="Genomic_DNA"/>
</dbReference>
<reference evidence="2 3" key="1">
    <citation type="journal article" date="2019" name="Int. J. Syst. Evol. Microbiol.">
        <title>The Global Catalogue of Microorganisms (GCM) 10K type strain sequencing project: providing services to taxonomists for standard genome sequencing and annotation.</title>
        <authorList>
            <consortium name="The Broad Institute Genomics Platform"/>
            <consortium name="The Broad Institute Genome Sequencing Center for Infectious Disease"/>
            <person name="Wu L."/>
            <person name="Ma J."/>
        </authorList>
    </citation>
    <scope>NUCLEOTIDE SEQUENCE [LARGE SCALE GENOMIC DNA]</scope>
    <source>
        <strain evidence="2 3">JCM 14306</strain>
    </source>
</reference>
<name>A0ABN2FJ14_9ACTN</name>
<comment type="caution">
    <text evidence="2">The sequence shown here is derived from an EMBL/GenBank/DDBJ whole genome shotgun (WGS) entry which is preliminary data.</text>
</comment>
<dbReference type="InterPro" id="IPR046151">
    <property type="entry name" value="DUF6153"/>
</dbReference>
<proteinExistence type="predicted"/>
<keyword evidence="1" id="KW-0812">Transmembrane</keyword>
<keyword evidence="1" id="KW-0472">Membrane</keyword>
<sequence>MLVGVFAMHGLTGNHDVTMVEPQLSAMSSPAGGHTKAARDAVISADEHDHAMDGVCLAMLTALALLLTLLLGLRSLLAWRAVQVAVPVERFVLTGRSPPWLAPSLSKLCVLRT</sequence>
<evidence type="ECO:0000313" key="2">
    <source>
        <dbReference type="EMBL" id="GAA1648163.1"/>
    </source>
</evidence>
<evidence type="ECO:0000256" key="1">
    <source>
        <dbReference type="SAM" id="Phobius"/>
    </source>
</evidence>
<gene>
    <name evidence="2" type="ORF">GCM10009744_44390</name>
</gene>
<protein>
    <submittedName>
        <fullName evidence="2">Uncharacterized protein</fullName>
    </submittedName>
</protein>